<dbReference type="AlphaFoldDB" id="A0A9W8J4U0"/>
<name>A0A9W8J4U0_9AGAR</name>
<feature type="transmembrane region" description="Helical" evidence="1">
    <location>
        <begin position="167"/>
        <end position="189"/>
    </location>
</feature>
<feature type="transmembrane region" description="Helical" evidence="1">
    <location>
        <begin position="109"/>
        <end position="130"/>
    </location>
</feature>
<feature type="transmembrane region" description="Helical" evidence="1">
    <location>
        <begin position="36"/>
        <end position="55"/>
    </location>
</feature>
<feature type="non-terminal residue" evidence="2">
    <location>
        <position position="220"/>
    </location>
</feature>
<keyword evidence="3" id="KW-1185">Reference proteome</keyword>
<gene>
    <name evidence="2" type="ORF">H1R20_g12588</name>
</gene>
<organism evidence="2 3">
    <name type="scientific">Candolleomyces eurysporus</name>
    <dbReference type="NCBI Taxonomy" id="2828524"/>
    <lineage>
        <taxon>Eukaryota</taxon>
        <taxon>Fungi</taxon>
        <taxon>Dikarya</taxon>
        <taxon>Basidiomycota</taxon>
        <taxon>Agaricomycotina</taxon>
        <taxon>Agaricomycetes</taxon>
        <taxon>Agaricomycetidae</taxon>
        <taxon>Agaricales</taxon>
        <taxon>Agaricineae</taxon>
        <taxon>Psathyrellaceae</taxon>
        <taxon>Candolleomyces</taxon>
    </lineage>
</organism>
<evidence type="ECO:0000313" key="3">
    <source>
        <dbReference type="Proteomes" id="UP001140091"/>
    </source>
</evidence>
<sequence length="220" mass="25482">MNTSKVSFESTPVIAHYEPTPEVKEWHTFGCIQSRFALLGCATLLTLMSLTSLLMGSVLYNKLYDHITEYQRVTVIMHLFVYAVLVFFCVFGLYSVLYRSRRVASMFCAMLFGQILFEIASGAICLHFLFRYTRKEDYMGDLMHCLESIADSPKDLFIRDLCYRTPIAQGVCLALFLFMWILQLVTFYASNRYVAQLQHEENADDAARARDVEEYGEIWK</sequence>
<keyword evidence="1" id="KW-0812">Transmembrane</keyword>
<keyword evidence="1" id="KW-0472">Membrane</keyword>
<dbReference type="OrthoDB" id="3239304at2759"/>
<dbReference type="Proteomes" id="UP001140091">
    <property type="component" value="Unassembled WGS sequence"/>
</dbReference>
<keyword evidence="1" id="KW-1133">Transmembrane helix</keyword>
<protein>
    <submittedName>
        <fullName evidence="2">Uncharacterized protein</fullName>
    </submittedName>
</protein>
<evidence type="ECO:0000313" key="2">
    <source>
        <dbReference type="EMBL" id="KAJ2924505.1"/>
    </source>
</evidence>
<comment type="caution">
    <text evidence="2">The sequence shown here is derived from an EMBL/GenBank/DDBJ whole genome shotgun (WGS) entry which is preliminary data.</text>
</comment>
<proteinExistence type="predicted"/>
<dbReference type="EMBL" id="JANBPK010001217">
    <property type="protein sequence ID" value="KAJ2924505.1"/>
    <property type="molecule type" value="Genomic_DNA"/>
</dbReference>
<feature type="transmembrane region" description="Helical" evidence="1">
    <location>
        <begin position="75"/>
        <end position="97"/>
    </location>
</feature>
<accession>A0A9W8J4U0</accession>
<reference evidence="2" key="1">
    <citation type="submission" date="2022-06" db="EMBL/GenBank/DDBJ databases">
        <title>Genome Sequence of Candolleomyces eurysporus.</title>
        <authorList>
            <person name="Buettner E."/>
        </authorList>
    </citation>
    <scope>NUCLEOTIDE SEQUENCE</scope>
    <source>
        <strain evidence="2">VTCC 930004</strain>
    </source>
</reference>
<evidence type="ECO:0000256" key="1">
    <source>
        <dbReference type="SAM" id="Phobius"/>
    </source>
</evidence>